<dbReference type="Pfam" id="PF00465">
    <property type="entry name" value="Fe-ADH"/>
    <property type="match status" value="1"/>
</dbReference>
<evidence type="ECO:0000256" key="1">
    <source>
        <dbReference type="ARBA" id="ARBA00001962"/>
    </source>
</evidence>
<organism evidence="7 8">
    <name type="scientific">Thermovibrio ammonificans (strain DSM 15698 / JCM 12110 / HB-1)</name>
    <dbReference type="NCBI Taxonomy" id="648996"/>
    <lineage>
        <taxon>Bacteria</taxon>
        <taxon>Pseudomonadati</taxon>
        <taxon>Aquificota</taxon>
        <taxon>Aquificia</taxon>
        <taxon>Desulfurobacteriales</taxon>
        <taxon>Desulfurobacteriaceae</taxon>
        <taxon>Thermovibrio</taxon>
    </lineage>
</organism>
<gene>
    <name evidence="7" type="ordered locus">Theam_0907</name>
</gene>
<dbReference type="Gene3D" id="3.40.50.1970">
    <property type="match status" value="1"/>
</dbReference>
<accession>E8T1X9</accession>
<comment type="cofactor">
    <cofactor evidence="1">
        <name>Fe cation</name>
        <dbReference type="ChEBI" id="CHEBI:24875"/>
    </cofactor>
</comment>
<evidence type="ECO:0000313" key="8">
    <source>
        <dbReference type="Proteomes" id="UP000006362"/>
    </source>
</evidence>
<dbReference type="PROSITE" id="PS00913">
    <property type="entry name" value="ADH_IRON_1"/>
    <property type="match status" value="1"/>
</dbReference>
<keyword evidence="4" id="KW-0520">NAD</keyword>
<dbReference type="STRING" id="648996.Theam_0907"/>
<sequence length="375" mass="40607">MFRHYLPTKLLFGWSSLERLPEEVNSLKLDTQRVAVICSPSAVAHGTAGRVAKMFPSSEVEIFDSVEPDPTVENALSVLNSVSRFKPTLIVAVGGGSPLDVAKAVSVLLENPGSLESFIGVPEPFEKPGVPLVAVPTTAGSGSEVTPYAVLTDRKKLRKAPLISSYLYPKLAVVDPELTLTLPREVTANSGVDALTHALESYLTQRRTPISSFYSLEATSLLLRYLPKAFGNPNHREARTKVMFASTLAGMAIADAGAGLVHTLAHVVGVLYRLPHGLANGLFLVPVIRFYGLSVKDDLNRIASFVGLNGAEDFLSELERLLTFLRIPRRLSQVGIPSEDIPKIASMAMAKKFLMGSLPKIPTERELIELLQTLV</sequence>
<evidence type="ECO:0000256" key="3">
    <source>
        <dbReference type="ARBA" id="ARBA00023002"/>
    </source>
</evidence>
<dbReference type="KEGG" id="tam:Theam_0907"/>
<name>E8T1X9_THEA1</name>
<evidence type="ECO:0000313" key="7">
    <source>
        <dbReference type="EMBL" id="ADU96874.1"/>
    </source>
</evidence>
<dbReference type="Proteomes" id="UP000006362">
    <property type="component" value="Chromosome"/>
</dbReference>
<dbReference type="InterPro" id="IPR018211">
    <property type="entry name" value="ADH_Fe_CS"/>
</dbReference>
<proteinExistence type="inferred from homology"/>
<dbReference type="Pfam" id="PF25137">
    <property type="entry name" value="ADH_Fe_C"/>
    <property type="match status" value="1"/>
</dbReference>
<dbReference type="EMBL" id="CP002444">
    <property type="protein sequence ID" value="ADU96874.1"/>
    <property type="molecule type" value="Genomic_DNA"/>
</dbReference>
<reference evidence="7" key="1">
    <citation type="submission" date="2011-01" db="EMBL/GenBank/DDBJ databases">
        <title>Complete sequence of chromosome of Thermovibrio ammonificans HB-1.</title>
        <authorList>
            <consortium name="US DOE Joint Genome Institute"/>
            <person name="Lucas S."/>
            <person name="Copeland A."/>
            <person name="Lapidus A."/>
            <person name="Cheng J.-F."/>
            <person name="Goodwin L."/>
            <person name="Pitluck S."/>
            <person name="Davenport K."/>
            <person name="Detter J.C."/>
            <person name="Han C."/>
            <person name="Tapia R."/>
            <person name="Land M."/>
            <person name="Hauser L."/>
            <person name="Kyrpides N."/>
            <person name="Ivanova N."/>
            <person name="Ovchinnikova G."/>
            <person name="Vetriani C."/>
            <person name="Woyke T."/>
        </authorList>
    </citation>
    <scope>NUCLEOTIDE SEQUENCE [LARGE SCALE GENOMIC DNA]</scope>
    <source>
        <strain evidence="7">HB-1</strain>
    </source>
</reference>
<dbReference type="GO" id="GO:0004022">
    <property type="term" value="F:alcohol dehydrogenase (NAD+) activity"/>
    <property type="evidence" value="ECO:0007669"/>
    <property type="project" value="TreeGrafter"/>
</dbReference>
<comment type="similarity">
    <text evidence="2">Belongs to the iron-containing alcohol dehydrogenase family.</text>
</comment>
<dbReference type="HOGENOM" id="CLU_007207_0_0_0"/>
<dbReference type="InterPro" id="IPR039697">
    <property type="entry name" value="Alcohol_dehydrogenase_Fe"/>
</dbReference>
<keyword evidence="3" id="KW-0560">Oxidoreductase</keyword>
<dbReference type="SUPFAM" id="SSF56796">
    <property type="entry name" value="Dehydroquinate synthase-like"/>
    <property type="match status" value="1"/>
</dbReference>
<dbReference type="PANTHER" id="PTHR11496">
    <property type="entry name" value="ALCOHOL DEHYDROGENASE"/>
    <property type="match status" value="1"/>
</dbReference>
<evidence type="ECO:0000259" key="5">
    <source>
        <dbReference type="Pfam" id="PF00465"/>
    </source>
</evidence>
<evidence type="ECO:0000256" key="4">
    <source>
        <dbReference type="ARBA" id="ARBA00023027"/>
    </source>
</evidence>
<evidence type="ECO:0000259" key="6">
    <source>
        <dbReference type="Pfam" id="PF25137"/>
    </source>
</evidence>
<protein>
    <submittedName>
        <fullName evidence="7">Iron-containing alcohol dehydrogenase</fullName>
    </submittedName>
</protein>
<evidence type="ECO:0000256" key="2">
    <source>
        <dbReference type="ARBA" id="ARBA00007358"/>
    </source>
</evidence>
<keyword evidence="8" id="KW-1185">Reference proteome</keyword>
<dbReference type="FunFam" id="3.40.50.1970:FF:000003">
    <property type="entry name" value="Alcohol dehydrogenase, iron-containing"/>
    <property type="match status" value="1"/>
</dbReference>
<dbReference type="RefSeq" id="WP_013537660.1">
    <property type="nucleotide sequence ID" value="NC_014926.1"/>
</dbReference>
<dbReference type="OrthoDB" id="9804734at2"/>
<dbReference type="CDD" id="cd08551">
    <property type="entry name" value="Fe-ADH"/>
    <property type="match status" value="1"/>
</dbReference>
<feature type="domain" description="Alcohol dehydrogenase iron-type/glycerol dehydrogenase GldA" evidence="5">
    <location>
        <begin position="7"/>
        <end position="176"/>
    </location>
</feature>
<dbReference type="Gene3D" id="1.20.1090.10">
    <property type="entry name" value="Dehydroquinate synthase-like - alpha domain"/>
    <property type="match status" value="1"/>
</dbReference>
<dbReference type="InterPro" id="IPR056798">
    <property type="entry name" value="ADH_Fe_C"/>
</dbReference>
<feature type="domain" description="Fe-containing alcohol dehydrogenase-like C-terminal" evidence="6">
    <location>
        <begin position="187"/>
        <end position="373"/>
    </location>
</feature>
<dbReference type="AlphaFoldDB" id="E8T1X9"/>
<dbReference type="eggNOG" id="COG1454">
    <property type="taxonomic scope" value="Bacteria"/>
</dbReference>
<dbReference type="PANTHER" id="PTHR11496:SF102">
    <property type="entry name" value="ALCOHOL DEHYDROGENASE 4"/>
    <property type="match status" value="1"/>
</dbReference>
<dbReference type="InterPro" id="IPR001670">
    <property type="entry name" value="ADH_Fe/GldA"/>
</dbReference>
<dbReference type="GO" id="GO:0046872">
    <property type="term" value="F:metal ion binding"/>
    <property type="evidence" value="ECO:0007669"/>
    <property type="project" value="InterPro"/>
</dbReference>